<dbReference type="Gene3D" id="3.40.50.300">
    <property type="entry name" value="P-loop containing nucleotide triphosphate hydrolases"/>
    <property type="match status" value="1"/>
</dbReference>
<evidence type="ECO:0000256" key="1">
    <source>
        <dbReference type="ARBA" id="ARBA00008535"/>
    </source>
</evidence>
<evidence type="ECO:0000259" key="4">
    <source>
        <dbReference type="Pfam" id="PF04548"/>
    </source>
</evidence>
<organism evidence="5 6">
    <name type="scientific">Triplophysa tibetana</name>
    <dbReference type="NCBI Taxonomy" id="1572043"/>
    <lineage>
        <taxon>Eukaryota</taxon>
        <taxon>Metazoa</taxon>
        <taxon>Chordata</taxon>
        <taxon>Craniata</taxon>
        <taxon>Vertebrata</taxon>
        <taxon>Euteleostomi</taxon>
        <taxon>Actinopterygii</taxon>
        <taxon>Neopterygii</taxon>
        <taxon>Teleostei</taxon>
        <taxon>Ostariophysi</taxon>
        <taxon>Cypriniformes</taxon>
        <taxon>Nemacheilidae</taxon>
        <taxon>Triplophysa</taxon>
    </lineage>
</organism>
<accession>A0A5A9NP77</accession>
<evidence type="ECO:0000313" key="6">
    <source>
        <dbReference type="Proteomes" id="UP000324632"/>
    </source>
</evidence>
<dbReference type="GO" id="GO:0005525">
    <property type="term" value="F:GTP binding"/>
    <property type="evidence" value="ECO:0007669"/>
    <property type="project" value="InterPro"/>
</dbReference>
<dbReference type="InterPro" id="IPR025662">
    <property type="entry name" value="Sigma_54_int_dom_ATP-bd_1"/>
</dbReference>
<keyword evidence="3" id="KW-0175">Coiled coil</keyword>
<keyword evidence="6" id="KW-1185">Reference proteome</keyword>
<dbReference type="Proteomes" id="UP000324632">
    <property type="component" value="Chromosome 14"/>
</dbReference>
<evidence type="ECO:0000256" key="3">
    <source>
        <dbReference type="SAM" id="Coils"/>
    </source>
</evidence>
<dbReference type="InterPro" id="IPR027417">
    <property type="entry name" value="P-loop_NTPase"/>
</dbReference>
<comment type="caution">
    <text evidence="5">The sequence shown here is derived from an EMBL/GenBank/DDBJ whole genome shotgun (WGS) entry which is preliminary data.</text>
</comment>
<dbReference type="EMBL" id="SOYY01000014">
    <property type="protein sequence ID" value="KAA0711792.1"/>
    <property type="molecule type" value="Genomic_DNA"/>
</dbReference>
<dbReference type="PANTHER" id="PTHR32046">
    <property type="entry name" value="G DOMAIN-CONTAINING PROTEIN"/>
    <property type="match status" value="1"/>
</dbReference>
<dbReference type="SUPFAM" id="SSF52540">
    <property type="entry name" value="P-loop containing nucleoside triphosphate hydrolases"/>
    <property type="match status" value="1"/>
</dbReference>
<comment type="similarity">
    <text evidence="1">Belongs to the TRAFAC class TrmE-Era-EngA-EngB-Septin-like GTPase superfamily. AIG1/Toc34/Toc159-like paraseptin GTPase family. IAN subfamily.</text>
</comment>
<feature type="coiled-coil region" evidence="3">
    <location>
        <begin position="301"/>
        <end position="338"/>
    </location>
</feature>
<dbReference type="AlphaFoldDB" id="A0A5A9NP77"/>
<reference evidence="5 6" key="1">
    <citation type="journal article" date="2019" name="Mol. Ecol. Resour.">
        <title>Chromosome-level genome assembly of Triplophysa tibetana, a fish adapted to the harsh high-altitude environment of the Tibetan Plateau.</title>
        <authorList>
            <person name="Yang X."/>
            <person name="Liu H."/>
            <person name="Ma Z."/>
            <person name="Zou Y."/>
            <person name="Zou M."/>
            <person name="Mao Y."/>
            <person name="Li X."/>
            <person name="Wang H."/>
            <person name="Chen T."/>
            <person name="Wang W."/>
            <person name="Yang R."/>
        </authorList>
    </citation>
    <scope>NUCLEOTIDE SEQUENCE [LARGE SCALE GENOMIC DNA]</scope>
    <source>
        <strain evidence="5">TTIB1903HZAU</strain>
        <tissue evidence="5">Muscle</tissue>
    </source>
</reference>
<gene>
    <name evidence="5" type="ORF">E1301_Tti019107</name>
</gene>
<dbReference type="CDD" id="cd00882">
    <property type="entry name" value="Ras_like_GTPase"/>
    <property type="match status" value="1"/>
</dbReference>
<dbReference type="PROSITE" id="PS00675">
    <property type="entry name" value="SIGMA54_INTERACT_1"/>
    <property type="match status" value="1"/>
</dbReference>
<evidence type="ECO:0000256" key="2">
    <source>
        <dbReference type="ARBA" id="ARBA00022741"/>
    </source>
</evidence>
<dbReference type="Pfam" id="PF04548">
    <property type="entry name" value="AIG1"/>
    <property type="match status" value="1"/>
</dbReference>
<feature type="coiled-coil region" evidence="3">
    <location>
        <begin position="429"/>
        <end position="463"/>
    </location>
</feature>
<sequence length="513" mass="58529">MTDVQSFSHGEQSVTKTLSHIDEIIKKSILMEDGSPARYLLQTTTDDLDESKSYRKKIVGKRDPQKSHKTVLLVGETGTGKTTLINAMINYMCGVKREDKIWFEIQDDESKETSAHSQTSVITVYGVYIPESSHNLTIIDTPGYGDTRGIECDKKIAKSLLNLCKSDDVFNEIDAVCFVIKADQNRLSERQKYIFDAVQSLFGDDVADNIVLLLTHSDGFPPKNALTAIKEAKVKCAVDEKKQLIHFLFNNCQSETFKEEFQTIQKQTWDLSYKGMREFFKFIDQIKLKTLKITKAVLQKREEFEQKISCLQSCVQTIEQQKNKLENSEKALHKLNEETHPIPTKDVDVSYKEKIDTDSAKKATCCTVCEENCHYPGCSWICDLKGCHVMKSNHCTVCTNKCHSSKHVKEAKIYETKTKTEKRIDEELKKKHEDKITAALSSKDTLEKELQELEKETIKKVMDAYNCVDFLGITALNADSLFIRQHIDFLIEKLREIKEPEKAEALESKTAGQ</sequence>
<evidence type="ECO:0000313" key="5">
    <source>
        <dbReference type="EMBL" id="KAA0711792.1"/>
    </source>
</evidence>
<dbReference type="InterPro" id="IPR006703">
    <property type="entry name" value="G_AIG1"/>
</dbReference>
<keyword evidence="2" id="KW-0547">Nucleotide-binding</keyword>
<protein>
    <recommendedName>
        <fullName evidence="4">AIG1-type G domain-containing protein</fullName>
    </recommendedName>
</protein>
<proteinExistence type="inferred from homology"/>
<dbReference type="PANTHER" id="PTHR32046:SF11">
    <property type="entry name" value="IMMUNE-ASSOCIATED NUCLEOTIDE-BINDING PROTEIN 10-LIKE"/>
    <property type="match status" value="1"/>
</dbReference>
<name>A0A5A9NP77_9TELE</name>
<feature type="domain" description="AIG1-type G" evidence="4">
    <location>
        <begin position="70"/>
        <end position="260"/>
    </location>
</feature>